<dbReference type="Gene3D" id="1.20.1560.10">
    <property type="entry name" value="ABC transporter type 1, transmembrane domain"/>
    <property type="match status" value="1"/>
</dbReference>
<dbReference type="InterPro" id="IPR039421">
    <property type="entry name" value="Type_1_exporter"/>
</dbReference>
<feature type="transmembrane region" description="Helical" evidence="5">
    <location>
        <begin position="218"/>
        <end position="238"/>
    </location>
</feature>
<dbReference type="GO" id="GO:0016020">
    <property type="term" value="C:membrane"/>
    <property type="evidence" value="ECO:0007669"/>
    <property type="project" value="UniProtKB-SubCell"/>
</dbReference>
<dbReference type="Proteomes" id="UP000270094">
    <property type="component" value="Unassembled WGS sequence"/>
</dbReference>
<sequence length="414" mass="45610">THFELLQKGGLYSKLAKAQEVGIDVNEKGPAAKVVTVEPTRVDSLTRHELRTSALSRRSHTSLAAQQIEATKEILNNEKSRGGGILRVYVSSVKRPVFWICLVTGILRGFEMPLASFFTGFTYRALDQTKETYVPIMWVAVAVLIALGFYSWIFMGSSIAFGGWTGEVVTTDMCVAVMRSLLSQDADFFDKPDRSNAACVAELASKAQDIQACLDYRFMLMLNNLVALVACVALTFVACWPSGIANFIMIILVIIGLWVAASIVSKNIARKSEMDKTTELSIEVFEHAQTIQLLTAEDYFVKKFENAQNAVKKQEKRTAIYKAVQFALTQSYIYFSAVTTYGFGALMIYLGHIEAVDAVVAATSATMAGWAVIMASEAFGDFARSHVAAQALYALGDCFKKDERGEEPVRYSTN</sequence>
<dbReference type="GO" id="GO:0005524">
    <property type="term" value="F:ATP binding"/>
    <property type="evidence" value="ECO:0007669"/>
    <property type="project" value="InterPro"/>
</dbReference>
<reference evidence="7 8" key="1">
    <citation type="submission" date="2018-11" db="EMBL/GenBank/DDBJ databases">
        <authorList>
            <consortium name="Pathogen Informatics"/>
        </authorList>
    </citation>
    <scope>NUCLEOTIDE SEQUENCE [LARGE SCALE GENOMIC DNA]</scope>
</reference>
<dbReference type="InterPro" id="IPR011527">
    <property type="entry name" value="ABC1_TM_dom"/>
</dbReference>
<accession>A0A3P7IE07</accession>
<evidence type="ECO:0000313" key="8">
    <source>
        <dbReference type="Proteomes" id="UP000270094"/>
    </source>
</evidence>
<dbReference type="InterPro" id="IPR036640">
    <property type="entry name" value="ABC1_TM_sf"/>
</dbReference>
<keyword evidence="2 5" id="KW-0812">Transmembrane</keyword>
<feature type="transmembrane region" description="Helical" evidence="5">
    <location>
        <begin position="332"/>
        <end position="352"/>
    </location>
</feature>
<evidence type="ECO:0000256" key="4">
    <source>
        <dbReference type="ARBA" id="ARBA00023136"/>
    </source>
</evidence>
<dbReference type="OrthoDB" id="5850198at2759"/>
<dbReference type="EMBL" id="UYYB01002091">
    <property type="protein sequence ID" value="VDM66123.1"/>
    <property type="molecule type" value="Genomic_DNA"/>
</dbReference>
<dbReference type="SUPFAM" id="SSF90123">
    <property type="entry name" value="ABC transporter transmembrane region"/>
    <property type="match status" value="1"/>
</dbReference>
<keyword evidence="4 5" id="KW-0472">Membrane</keyword>
<protein>
    <recommendedName>
        <fullName evidence="6">ABC transmembrane type-1 domain-containing protein</fullName>
    </recommendedName>
</protein>
<organism evidence="7 8">
    <name type="scientific">Strongylus vulgaris</name>
    <name type="common">Blood worm</name>
    <dbReference type="NCBI Taxonomy" id="40348"/>
    <lineage>
        <taxon>Eukaryota</taxon>
        <taxon>Metazoa</taxon>
        <taxon>Ecdysozoa</taxon>
        <taxon>Nematoda</taxon>
        <taxon>Chromadorea</taxon>
        <taxon>Rhabditida</taxon>
        <taxon>Rhabditina</taxon>
        <taxon>Rhabditomorpha</taxon>
        <taxon>Strongyloidea</taxon>
        <taxon>Strongylidae</taxon>
        <taxon>Strongylus</taxon>
    </lineage>
</organism>
<evidence type="ECO:0000256" key="3">
    <source>
        <dbReference type="ARBA" id="ARBA00022989"/>
    </source>
</evidence>
<keyword evidence="8" id="KW-1185">Reference proteome</keyword>
<proteinExistence type="predicted"/>
<gene>
    <name evidence="7" type="ORF">SVUK_LOCUS1121</name>
</gene>
<feature type="transmembrane region" description="Helical" evidence="5">
    <location>
        <begin position="97"/>
        <end position="121"/>
    </location>
</feature>
<feature type="transmembrane region" description="Helical" evidence="5">
    <location>
        <begin position="133"/>
        <end position="153"/>
    </location>
</feature>
<evidence type="ECO:0000313" key="7">
    <source>
        <dbReference type="EMBL" id="VDM66123.1"/>
    </source>
</evidence>
<evidence type="ECO:0000256" key="2">
    <source>
        <dbReference type="ARBA" id="ARBA00022692"/>
    </source>
</evidence>
<evidence type="ECO:0000256" key="1">
    <source>
        <dbReference type="ARBA" id="ARBA00004141"/>
    </source>
</evidence>
<feature type="transmembrane region" description="Helical" evidence="5">
    <location>
        <begin position="244"/>
        <end position="264"/>
    </location>
</feature>
<comment type="subcellular location">
    <subcellularLocation>
        <location evidence="1">Membrane</location>
        <topology evidence="1">Multi-pass membrane protein</topology>
    </subcellularLocation>
</comment>
<dbReference type="PANTHER" id="PTHR24221">
    <property type="entry name" value="ATP-BINDING CASSETTE SUB-FAMILY B"/>
    <property type="match status" value="1"/>
</dbReference>
<name>A0A3P7IE07_STRVU</name>
<dbReference type="Pfam" id="PF00664">
    <property type="entry name" value="ABC_membrane"/>
    <property type="match status" value="1"/>
</dbReference>
<evidence type="ECO:0000256" key="5">
    <source>
        <dbReference type="SAM" id="Phobius"/>
    </source>
</evidence>
<keyword evidence="3 5" id="KW-1133">Transmembrane helix</keyword>
<feature type="non-terminal residue" evidence="7">
    <location>
        <position position="1"/>
    </location>
</feature>
<evidence type="ECO:0000259" key="6">
    <source>
        <dbReference type="PROSITE" id="PS50929"/>
    </source>
</evidence>
<dbReference type="AlphaFoldDB" id="A0A3P7IE07"/>
<dbReference type="PANTHER" id="PTHR24221:SF617">
    <property type="entry name" value="P-GLYCOPROTEIN RELATED"/>
    <property type="match status" value="1"/>
</dbReference>
<feature type="transmembrane region" description="Helical" evidence="5">
    <location>
        <begin position="358"/>
        <end position="376"/>
    </location>
</feature>
<dbReference type="GO" id="GO:0140359">
    <property type="term" value="F:ABC-type transporter activity"/>
    <property type="evidence" value="ECO:0007669"/>
    <property type="project" value="InterPro"/>
</dbReference>
<feature type="domain" description="ABC transmembrane type-1" evidence="6">
    <location>
        <begin position="99"/>
        <end position="384"/>
    </location>
</feature>
<dbReference type="PROSITE" id="PS50929">
    <property type="entry name" value="ABC_TM1F"/>
    <property type="match status" value="1"/>
</dbReference>